<evidence type="ECO:0000313" key="2">
    <source>
        <dbReference type="Proteomes" id="UP000789366"/>
    </source>
</evidence>
<name>A0ACA9PZL5_9GLOM</name>
<sequence length="83" mass="9382">NEETKALFDFIMSGFNLPKCRMLGERVLTKASKNLQYEILKTAQDDENSVIAAFDKNLMTNASSKNIKIKAFVSDSTREYQVA</sequence>
<dbReference type="Proteomes" id="UP000789366">
    <property type="component" value="Unassembled WGS sequence"/>
</dbReference>
<organism evidence="1 2">
    <name type="scientific">Cetraspora pellucida</name>
    <dbReference type="NCBI Taxonomy" id="1433469"/>
    <lineage>
        <taxon>Eukaryota</taxon>
        <taxon>Fungi</taxon>
        <taxon>Fungi incertae sedis</taxon>
        <taxon>Mucoromycota</taxon>
        <taxon>Glomeromycotina</taxon>
        <taxon>Glomeromycetes</taxon>
        <taxon>Diversisporales</taxon>
        <taxon>Gigasporaceae</taxon>
        <taxon>Cetraspora</taxon>
    </lineage>
</organism>
<feature type="non-terminal residue" evidence="1">
    <location>
        <position position="1"/>
    </location>
</feature>
<dbReference type="EMBL" id="CAJVPW010033554">
    <property type="protein sequence ID" value="CAG8731376.1"/>
    <property type="molecule type" value="Genomic_DNA"/>
</dbReference>
<evidence type="ECO:0000313" key="1">
    <source>
        <dbReference type="EMBL" id="CAG8731376.1"/>
    </source>
</evidence>
<feature type="non-terminal residue" evidence="1">
    <location>
        <position position="83"/>
    </location>
</feature>
<reference evidence="1" key="1">
    <citation type="submission" date="2021-06" db="EMBL/GenBank/DDBJ databases">
        <authorList>
            <person name="Kallberg Y."/>
            <person name="Tangrot J."/>
            <person name="Rosling A."/>
        </authorList>
    </citation>
    <scope>NUCLEOTIDE SEQUENCE</scope>
    <source>
        <strain evidence="1">28 12/20/2015</strain>
    </source>
</reference>
<protein>
    <submittedName>
        <fullName evidence="1">12446_t:CDS:1</fullName>
    </submittedName>
</protein>
<accession>A0ACA9PZL5</accession>
<keyword evidence="2" id="KW-1185">Reference proteome</keyword>
<proteinExistence type="predicted"/>
<comment type="caution">
    <text evidence="1">The sequence shown here is derived from an EMBL/GenBank/DDBJ whole genome shotgun (WGS) entry which is preliminary data.</text>
</comment>
<gene>
    <name evidence="1" type="ORF">SPELUC_LOCUS13136</name>
</gene>